<evidence type="ECO:0000313" key="2">
    <source>
        <dbReference type="EMBL" id="RIA89798.1"/>
    </source>
</evidence>
<keyword evidence="3" id="KW-1185">Reference proteome</keyword>
<reference evidence="2 3" key="1">
    <citation type="submission" date="2018-06" db="EMBL/GenBank/DDBJ databases">
        <title>Comparative genomics reveals the genomic features of Rhizophagus irregularis, R. cerebriforme, R. diaphanum and Gigaspora rosea, and their symbiotic lifestyle signature.</title>
        <authorList>
            <person name="Morin E."/>
            <person name="San Clemente H."/>
            <person name="Chen E.C.H."/>
            <person name="De La Providencia I."/>
            <person name="Hainaut M."/>
            <person name="Kuo A."/>
            <person name="Kohler A."/>
            <person name="Murat C."/>
            <person name="Tang N."/>
            <person name="Roy S."/>
            <person name="Loubradou J."/>
            <person name="Henrissat B."/>
            <person name="Grigoriev I.V."/>
            <person name="Corradi N."/>
            <person name="Roux C."/>
            <person name="Martin F.M."/>
        </authorList>
    </citation>
    <scope>NUCLEOTIDE SEQUENCE [LARGE SCALE GENOMIC DNA]</scope>
    <source>
        <strain evidence="2 3">DAOM 227022</strain>
    </source>
</reference>
<accession>A0A397SV06</accession>
<proteinExistence type="predicted"/>
<organism evidence="2 3">
    <name type="scientific">Glomus cerebriforme</name>
    <dbReference type="NCBI Taxonomy" id="658196"/>
    <lineage>
        <taxon>Eukaryota</taxon>
        <taxon>Fungi</taxon>
        <taxon>Fungi incertae sedis</taxon>
        <taxon>Mucoromycota</taxon>
        <taxon>Glomeromycotina</taxon>
        <taxon>Glomeromycetes</taxon>
        <taxon>Glomerales</taxon>
        <taxon>Glomeraceae</taxon>
        <taxon>Glomus</taxon>
    </lineage>
</organism>
<evidence type="ECO:0000256" key="1">
    <source>
        <dbReference type="SAM" id="MobiDB-lite"/>
    </source>
</evidence>
<name>A0A397SV06_9GLOM</name>
<dbReference type="AlphaFoldDB" id="A0A397SV06"/>
<evidence type="ECO:0000313" key="3">
    <source>
        <dbReference type="Proteomes" id="UP000265703"/>
    </source>
</evidence>
<dbReference type="Proteomes" id="UP000265703">
    <property type="component" value="Unassembled WGS sequence"/>
</dbReference>
<sequence>MNSNNDVTQGYPNLPMHQTENSFAPLQILNNNEQNIQHSSINNATMSNTIINTAIPAPQNATFEFYFPFGSRIYHITYQCTELHPLENARLLNNNINLSHIPNYQFPHHYNIQSLIQQQIQQQVQQPQQNPIQQSFNTSMSPQSNSQNNNAYNTSANGAISDDMQYLGFQNSS</sequence>
<feature type="region of interest" description="Disordered" evidence="1">
    <location>
        <begin position="122"/>
        <end position="157"/>
    </location>
</feature>
<protein>
    <submittedName>
        <fullName evidence="2">Uncharacterized protein</fullName>
    </submittedName>
</protein>
<gene>
    <name evidence="2" type="ORF">C1645_824252</name>
</gene>
<comment type="caution">
    <text evidence="2">The sequence shown here is derived from an EMBL/GenBank/DDBJ whole genome shotgun (WGS) entry which is preliminary data.</text>
</comment>
<dbReference type="EMBL" id="QKYT01000204">
    <property type="protein sequence ID" value="RIA89798.1"/>
    <property type="molecule type" value="Genomic_DNA"/>
</dbReference>